<evidence type="ECO:0000313" key="6">
    <source>
        <dbReference type="RefSeq" id="XP_010481353.1"/>
    </source>
</evidence>
<organism evidence="5 6">
    <name type="scientific">Camelina sativa</name>
    <name type="common">False flax</name>
    <name type="synonym">Myagrum sativum</name>
    <dbReference type="NCBI Taxonomy" id="90675"/>
    <lineage>
        <taxon>Eukaryota</taxon>
        <taxon>Viridiplantae</taxon>
        <taxon>Streptophyta</taxon>
        <taxon>Embryophyta</taxon>
        <taxon>Tracheophyta</taxon>
        <taxon>Spermatophyta</taxon>
        <taxon>Magnoliopsida</taxon>
        <taxon>eudicotyledons</taxon>
        <taxon>Gunneridae</taxon>
        <taxon>Pentapetalae</taxon>
        <taxon>rosids</taxon>
        <taxon>malvids</taxon>
        <taxon>Brassicales</taxon>
        <taxon>Brassicaceae</taxon>
        <taxon>Camelineae</taxon>
        <taxon>Camelina</taxon>
    </lineage>
</organism>
<evidence type="ECO:0000313" key="5">
    <source>
        <dbReference type="Proteomes" id="UP000694864"/>
    </source>
</evidence>
<evidence type="ECO:0000259" key="4">
    <source>
        <dbReference type="PROSITE" id="PS51015"/>
    </source>
</evidence>
<dbReference type="GeneID" id="104760173"/>
<dbReference type="RefSeq" id="XP_010481353.1">
    <property type="nucleotide sequence ID" value="XM_010483051.2"/>
</dbReference>
<dbReference type="InterPro" id="IPR015947">
    <property type="entry name" value="PUA-like_sf"/>
</dbReference>
<accession>A0ABM0X670</accession>
<proteinExistence type="predicted"/>
<name>A0ABM0X670_CAMSA</name>
<dbReference type="Gene3D" id="2.30.280.10">
    <property type="entry name" value="SRA-YDG"/>
    <property type="match status" value="1"/>
</dbReference>
<sequence length="484" mass="54673">MMMMMMQRTSPALKRQKVAAVRDFPPFTAKDEFGGAHVALIRETKEEDFDGYGDDTKCVAHHRTSPSFKRQKVSAVRDFPHFTVKNETSEMASHDVAVESETKEDLKNGYEDSKCVGGVARHDYHRPKEVESFDSIMKKAGFNGNVGNGKFPPAKRKVPLLSQSKVKPLSEEEGIRLMASHVNFQKLSKGRHSPVNKTLSNATASRLRANAVQKHRHSPLAKKNLSNAAVLRPMTNAHKPTQHRDERRSNKLGFIPRAIQQNRITKDLSPREKVLKVLRIFKLVHDEFDRDKVPRRGESKTAASRAHLRTRKVLMERGMQLNEKKMIGPVPGIEVGDEYQFKAELNIIGLHFNMRGGIDYMEEGNMKLATSIVSSEGSGYTDSCGSDVMFYCGEGGHKGVKVIKDQKLVAGNLALANSMERKTQVRVIRGKERSDHRGKDFVYDGLYMVDKYWTEKGPHGNIMYKFKLSRIAGQPSCDFFKRLV</sequence>
<comment type="subcellular location">
    <subcellularLocation>
        <location evidence="1">Chromosome</location>
        <location evidence="1">Centromere</location>
    </subcellularLocation>
    <subcellularLocation>
        <location evidence="3">Nucleus</location>
    </subcellularLocation>
</comment>
<evidence type="ECO:0000256" key="3">
    <source>
        <dbReference type="PROSITE-ProRule" id="PRU00358"/>
    </source>
</evidence>
<dbReference type="PROSITE" id="PS51015">
    <property type="entry name" value="YDG"/>
    <property type="match status" value="1"/>
</dbReference>
<evidence type="ECO:0000256" key="1">
    <source>
        <dbReference type="ARBA" id="ARBA00004584"/>
    </source>
</evidence>
<dbReference type="PANTHER" id="PTHR45660:SF23">
    <property type="entry name" value="YDG DOMAIN-CONTAINING PROTEIN"/>
    <property type="match status" value="1"/>
</dbReference>
<dbReference type="InterPro" id="IPR036987">
    <property type="entry name" value="SRA-YDG_sf"/>
</dbReference>
<dbReference type="SMART" id="SM00466">
    <property type="entry name" value="SRA"/>
    <property type="match status" value="1"/>
</dbReference>
<evidence type="ECO:0000256" key="2">
    <source>
        <dbReference type="ARBA" id="ARBA00023242"/>
    </source>
</evidence>
<dbReference type="Proteomes" id="UP000694864">
    <property type="component" value="Chromosome 18"/>
</dbReference>
<dbReference type="PANTHER" id="PTHR45660">
    <property type="entry name" value="HISTONE-LYSINE N-METHYLTRANSFERASE SETMAR"/>
    <property type="match status" value="1"/>
</dbReference>
<dbReference type="SUPFAM" id="SSF88697">
    <property type="entry name" value="PUA domain-like"/>
    <property type="match status" value="1"/>
</dbReference>
<reference evidence="5" key="1">
    <citation type="journal article" date="2014" name="Nat. Commun.">
        <title>The emerging biofuel crop Camelina sativa retains a highly undifferentiated hexaploid genome structure.</title>
        <authorList>
            <person name="Kagale S."/>
            <person name="Koh C."/>
            <person name="Nixon J."/>
            <person name="Bollina V."/>
            <person name="Clarke W.E."/>
            <person name="Tuteja R."/>
            <person name="Spillane C."/>
            <person name="Robinson S.J."/>
            <person name="Links M.G."/>
            <person name="Clarke C."/>
            <person name="Higgins E.E."/>
            <person name="Huebert T."/>
            <person name="Sharpe A.G."/>
            <person name="Parkin I.A."/>
        </authorList>
    </citation>
    <scope>NUCLEOTIDE SEQUENCE [LARGE SCALE GENOMIC DNA]</scope>
    <source>
        <strain evidence="5">cv. DH55</strain>
    </source>
</reference>
<dbReference type="InterPro" id="IPR003105">
    <property type="entry name" value="SRA_YDG"/>
</dbReference>
<protein>
    <submittedName>
        <fullName evidence="6">YDG domain-containing protein At5g47160-like</fullName>
    </submittedName>
</protein>
<dbReference type="InterPro" id="IPR051357">
    <property type="entry name" value="H3K9_HMTase_SUVAR3-9"/>
</dbReference>
<keyword evidence="2 3" id="KW-0539">Nucleus</keyword>
<keyword evidence="5" id="KW-1185">Reference proteome</keyword>
<dbReference type="Pfam" id="PF02182">
    <property type="entry name" value="SAD_SRA"/>
    <property type="match status" value="1"/>
</dbReference>
<feature type="domain" description="YDG" evidence="4">
    <location>
        <begin position="328"/>
        <end position="470"/>
    </location>
</feature>
<gene>
    <name evidence="6" type="primary">LOC104760173</name>
</gene>
<reference evidence="6" key="2">
    <citation type="submission" date="2025-08" db="UniProtKB">
        <authorList>
            <consortium name="RefSeq"/>
        </authorList>
    </citation>
    <scope>IDENTIFICATION</scope>
    <source>
        <tissue evidence="6">Leaf</tissue>
    </source>
</reference>